<accession>A0A3B0VEL7</accession>
<keyword evidence="2" id="KW-0479">Metal-binding</keyword>
<dbReference type="SUPFAM" id="SSF46626">
    <property type="entry name" value="Cytochrome c"/>
    <property type="match status" value="1"/>
</dbReference>
<dbReference type="GO" id="GO:0020037">
    <property type="term" value="F:heme binding"/>
    <property type="evidence" value="ECO:0007669"/>
    <property type="project" value="InterPro"/>
</dbReference>
<dbReference type="Pfam" id="PF13442">
    <property type="entry name" value="Cytochrome_CBB3"/>
    <property type="match status" value="1"/>
</dbReference>
<organism evidence="5">
    <name type="scientific">hydrothermal vent metagenome</name>
    <dbReference type="NCBI Taxonomy" id="652676"/>
    <lineage>
        <taxon>unclassified sequences</taxon>
        <taxon>metagenomes</taxon>
        <taxon>ecological metagenomes</taxon>
    </lineage>
</organism>
<evidence type="ECO:0000256" key="1">
    <source>
        <dbReference type="ARBA" id="ARBA00022617"/>
    </source>
</evidence>
<keyword evidence="3" id="KW-0408">Iron</keyword>
<gene>
    <name evidence="5" type="ORF">MNBD_DELTA04-1436</name>
</gene>
<evidence type="ECO:0000256" key="3">
    <source>
        <dbReference type="ARBA" id="ARBA00023004"/>
    </source>
</evidence>
<evidence type="ECO:0000256" key="2">
    <source>
        <dbReference type="ARBA" id="ARBA00022723"/>
    </source>
</evidence>
<dbReference type="EMBL" id="UOEY01000028">
    <property type="protein sequence ID" value="VAW36717.1"/>
    <property type="molecule type" value="Genomic_DNA"/>
</dbReference>
<protein>
    <recommendedName>
        <fullName evidence="4">Cytochrome c domain-containing protein</fullName>
    </recommendedName>
</protein>
<sequence length="95" mass="9784">MKKVFSFIAIATVLGFSGFCTQAKADTNGKALYQAKCAACHGTNATGGVGPDIVGKSGEAVAKAIDKVPMMKSLKSSIGKADANEIGKYLQSLKK</sequence>
<dbReference type="GO" id="GO:0009055">
    <property type="term" value="F:electron transfer activity"/>
    <property type="evidence" value="ECO:0007669"/>
    <property type="project" value="InterPro"/>
</dbReference>
<dbReference type="AlphaFoldDB" id="A0A3B0VEL7"/>
<feature type="domain" description="Cytochrome c" evidence="4">
    <location>
        <begin position="24"/>
        <end position="95"/>
    </location>
</feature>
<dbReference type="InterPro" id="IPR036909">
    <property type="entry name" value="Cyt_c-like_dom_sf"/>
</dbReference>
<name>A0A3B0VEL7_9ZZZZ</name>
<keyword evidence="1" id="KW-0349">Heme</keyword>
<dbReference type="Gene3D" id="1.10.760.10">
    <property type="entry name" value="Cytochrome c-like domain"/>
    <property type="match status" value="1"/>
</dbReference>
<proteinExistence type="predicted"/>
<evidence type="ECO:0000313" key="5">
    <source>
        <dbReference type="EMBL" id="VAW36717.1"/>
    </source>
</evidence>
<dbReference type="InterPro" id="IPR009056">
    <property type="entry name" value="Cyt_c-like_dom"/>
</dbReference>
<dbReference type="GO" id="GO:0046872">
    <property type="term" value="F:metal ion binding"/>
    <property type="evidence" value="ECO:0007669"/>
    <property type="project" value="UniProtKB-KW"/>
</dbReference>
<evidence type="ECO:0000259" key="4">
    <source>
        <dbReference type="PROSITE" id="PS51007"/>
    </source>
</evidence>
<dbReference type="PROSITE" id="PS51007">
    <property type="entry name" value="CYTC"/>
    <property type="match status" value="1"/>
</dbReference>
<reference evidence="5" key="1">
    <citation type="submission" date="2018-06" db="EMBL/GenBank/DDBJ databases">
        <authorList>
            <person name="Zhirakovskaya E."/>
        </authorList>
    </citation>
    <scope>NUCLEOTIDE SEQUENCE</scope>
</reference>